<dbReference type="AlphaFoldDB" id="A0A7T2LLM9"/>
<reference evidence="1 2" key="1">
    <citation type="submission" date="2020-11" db="EMBL/GenBank/DDBJ databases">
        <title>Genome seq and assembly of Sphingosinicella sp.</title>
        <authorList>
            <person name="Chhetri G."/>
        </authorList>
    </citation>
    <scope>NUCLEOTIDE SEQUENCE [LARGE SCALE GENOMIC DNA]</scope>
    <source>
        <strain evidence="1 2">UDD2</strain>
    </source>
</reference>
<evidence type="ECO:0000313" key="1">
    <source>
        <dbReference type="EMBL" id="QPQ54202.1"/>
    </source>
</evidence>
<dbReference type="Proteomes" id="UP000594873">
    <property type="component" value="Chromosome"/>
</dbReference>
<evidence type="ECO:0000313" key="2">
    <source>
        <dbReference type="Proteomes" id="UP000594873"/>
    </source>
</evidence>
<protein>
    <submittedName>
        <fullName evidence="1">Uncharacterized protein</fullName>
    </submittedName>
</protein>
<proteinExistence type="predicted"/>
<gene>
    <name evidence="1" type="ORF">IC614_07460</name>
</gene>
<name>A0A7T2LLM9_9SPHN</name>
<dbReference type="EMBL" id="CP065592">
    <property type="protein sequence ID" value="QPQ54202.1"/>
    <property type="molecule type" value="Genomic_DNA"/>
</dbReference>
<sequence length="53" mass="6155">MLKAVLVFILICIVGDNMAFDGYYRFMLVMEAKQLFHHFTALEWTGLFIPSGR</sequence>
<keyword evidence="2" id="KW-1185">Reference proteome</keyword>
<organism evidence="1 2">
    <name type="scientific">Allosphingosinicella flava</name>
    <dbReference type="NCBI Taxonomy" id="2771430"/>
    <lineage>
        <taxon>Bacteria</taxon>
        <taxon>Pseudomonadati</taxon>
        <taxon>Pseudomonadota</taxon>
        <taxon>Alphaproteobacteria</taxon>
        <taxon>Sphingomonadales</taxon>
        <taxon>Sphingomonadaceae</taxon>
        <taxon>Allosphingosinicella</taxon>
    </lineage>
</organism>
<dbReference type="RefSeq" id="WP_200970729.1">
    <property type="nucleotide sequence ID" value="NZ_CP065592.1"/>
</dbReference>
<accession>A0A7T2LLM9</accession>
<dbReference type="KEGG" id="sflv:IC614_07460"/>